<feature type="transmembrane region" description="Helical" evidence="1">
    <location>
        <begin position="23"/>
        <end position="43"/>
    </location>
</feature>
<dbReference type="Proteomes" id="UP000016562">
    <property type="component" value="Unassembled WGS sequence"/>
</dbReference>
<reference evidence="2 3" key="1">
    <citation type="submission" date="2013-09" db="EMBL/GenBank/DDBJ databases">
        <title>Whole genome shotgun sequence of Vibrio ezurae NBRC 102218.</title>
        <authorList>
            <person name="Yoshida I."/>
            <person name="Hosoyama A."/>
            <person name="Numata M."/>
            <person name="Hashimoto M."/>
            <person name="Hosoyama Y."/>
            <person name="Tsuchikane K."/>
            <person name="Noguchi M."/>
            <person name="Hirakata S."/>
            <person name="Ichikawa N."/>
            <person name="Ohji S."/>
            <person name="Yamazoe A."/>
            <person name="Fujita N."/>
        </authorList>
    </citation>
    <scope>NUCLEOTIDE SEQUENCE [LARGE SCALE GENOMIC DNA]</scope>
    <source>
        <strain evidence="2 3">NBRC 102218</strain>
    </source>
</reference>
<organism evidence="2 3">
    <name type="scientific">Vibrio ezurae NBRC 102218</name>
    <dbReference type="NCBI Taxonomy" id="1219080"/>
    <lineage>
        <taxon>Bacteria</taxon>
        <taxon>Pseudomonadati</taxon>
        <taxon>Pseudomonadota</taxon>
        <taxon>Gammaproteobacteria</taxon>
        <taxon>Vibrionales</taxon>
        <taxon>Vibrionaceae</taxon>
        <taxon>Vibrio</taxon>
    </lineage>
</organism>
<dbReference type="EMBL" id="BATM01000019">
    <property type="protein sequence ID" value="GAD79722.1"/>
    <property type="molecule type" value="Genomic_DNA"/>
</dbReference>
<protein>
    <submittedName>
        <fullName evidence="2">Uncharacterized protein</fullName>
    </submittedName>
</protein>
<proteinExistence type="predicted"/>
<name>U3B2P2_9VIBR</name>
<keyword evidence="1" id="KW-0812">Transmembrane</keyword>
<keyword evidence="1" id="KW-0472">Membrane</keyword>
<evidence type="ECO:0000313" key="3">
    <source>
        <dbReference type="Proteomes" id="UP000016562"/>
    </source>
</evidence>
<accession>U3B2P2</accession>
<dbReference type="STRING" id="1219080.VEZ01S_19_01370"/>
<evidence type="ECO:0000256" key="1">
    <source>
        <dbReference type="SAM" id="Phobius"/>
    </source>
</evidence>
<sequence>MNSPGKEWICQNDCVVSGLAKWIAIWLNFLIESVIWIGLFEFIEFNVSMKCKTLYATKCAIKGATEHVAECVMR</sequence>
<comment type="caution">
    <text evidence="2">The sequence shown here is derived from an EMBL/GenBank/DDBJ whole genome shotgun (WGS) entry which is preliminary data.</text>
</comment>
<gene>
    <name evidence="2" type="ORF">VEZ01S_19_01370</name>
</gene>
<dbReference type="AlphaFoldDB" id="U3B2P2"/>
<keyword evidence="1" id="KW-1133">Transmembrane helix</keyword>
<evidence type="ECO:0000313" key="2">
    <source>
        <dbReference type="EMBL" id="GAD79722.1"/>
    </source>
</evidence>
<keyword evidence="3" id="KW-1185">Reference proteome</keyword>